<accession>A0A699I9U6</accession>
<organism evidence="1">
    <name type="scientific">Tanacetum cinerariifolium</name>
    <name type="common">Dalmatian daisy</name>
    <name type="synonym">Chrysanthemum cinerariifolium</name>
    <dbReference type="NCBI Taxonomy" id="118510"/>
    <lineage>
        <taxon>Eukaryota</taxon>
        <taxon>Viridiplantae</taxon>
        <taxon>Streptophyta</taxon>
        <taxon>Embryophyta</taxon>
        <taxon>Tracheophyta</taxon>
        <taxon>Spermatophyta</taxon>
        <taxon>Magnoliopsida</taxon>
        <taxon>eudicotyledons</taxon>
        <taxon>Gunneridae</taxon>
        <taxon>Pentapetalae</taxon>
        <taxon>asterids</taxon>
        <taxon>campanulids</taxon>
        <taxon>Asterales</taxon>
        <taxon>Asteraceae</taxon>
        <taxon>Asteroideae</taxon>
        <taxon>Anthemideae</taxon>
        <taxon>Anthemidinae</taxon>
        <taxon>Tanacetum</taxon>
    </lineage>
</organism>
<comment type="caution">
    <text evidence="1">The sequence shown here is derived from an EMBL/GenBank/DDBJ whole genome shotgun (WGS) entry which is preliminary data.</text>
</comment>
<dbReference type="EMBL" id="BKCJ010257618">
    <property type="protein sequence ID" value="GEZ25483.1"/>
    <property type="molecule type" value="Genomic_DNA"/>
</dbReference>
<evidence type="ECO:0000313" key="1">
    <source>
        <dbReference type="EMBL" id="GEZ25483.1"/>
    </source>
</evidence>
<name>A0A699I9U6_TANCI</name>
<feature type="non-terminal residue" evidence="1">
    <location>
        <position position="1"/>
    </location>
</feature>
<dbReference type="AlphaFoldDB" id="A0A699I9U6"/>
<reference evidence="1" key="1">
    <citation type="journal article" date="2019" name="Sci. Rep.">
        <title>Draft genome of Tanacetum cinerariifolium, the natural source of mosquito coil.</title>
        <authorList>
            <person name="Yamashiro T."/>
            <person name="Shiraishi A."/>
            <person name="Satake H."/>
            <person name="Nakayama K."/>
        </authorList>
    </citation>
    <scope>NUCLEOTIDE SEQUENCE</scope>
</reference>
<protein>
    <submittedName>
        <fullName evidence="1">Uncharacterized protein</fullName>
    </submittedName>
</protein>
<gene>
    <name evidence="1" type="ORF">Tci_497456</name>
</gene>
<proteinExistence type="predicted"/>
<sequence length="36" mass="4092">HSNNNDDDNTMGVQTMSMSYLNSAHVDLEQWVSCTF</sequence>